<dbReference type="Proteomes" id="UP000499080">
    <property type="component" value="Unassembled WGS sequence"/>
</dbReference>
<name>A0A4Y2P586_ARAVE</name>
<dbReference type="EMBL" id="BGPR01010450">
    <property type="protein sequence ID" value="GBN46222.1"/>
    <property type="molecule type" value="Genomic_DNA"/>
</dbReference>
<accession>A0A4Y2P586</accession>
<dbReference type="AlphaFoldDB" id="A0A4Y2P586"/>
<reference evidence="1 2" key="1">
    <citation type="journal article" date="2019" name="Sci. Rep.">
        <title>Orb-weaving spider Araneus ventricosus genome elucidates the spidroin gene catalogue.</title>
        <authorList>
            <person name="Kono N."/>
            <person name="Nakamura H."/>
            <person name="Ohtoshi R."/>
            <person name="Moran D.A.P."/>
            <person name="Shinohara A."/>
            <person name="Yoshida Y."/>
            <person name="Fujiwara M."/>
            <person name="Mori M."/>
            <person name="Tomita M."/>
            <person name="Arakawa K."/>
        </authorList>
    </citation>
    <scope>NUCLEOTIDE SEQUENCE [LARGE SCALE GENOMIC DNA]</scope>
</reference>
<evidence type="ECO:0000313" key="2">
    <source>
        <dbReference type="Proteomes" id="UP000499080"/>
    </source>
</evidence>
<gene>
    <name evidence="1" type="ORF">AVEN_131735_1</name>
</gene>
<organism evidence="1 2">
    <name type="scientific">Araneus ventricosus</name>
    <name type="common">Orbweaver spider</name>
    <name type="synonym">Epeira ventricosa</name>
    <dbReference type="NCBI Taxonomy" id="182803"/>
    <lineage>
        <taxon>Eukaryota</taxon>
        <taxon>Metazoa</taxon>
        <taxon>Ecdysozoa</taxon>
        <taxon>Arthropoda</taxon>
        <taxon>Chelicerata</taxon>
        <taxon>Arachnida</taxon>
        <taxon>Araneae</taxon>
        <taxon>Araneomorphae</taxon>
        <taxon>Entelegynae</taxon>
        <taxon>Araneoidea</taxon>
        <taxon>Araneidae</taxon>
        <taxon>Araneus</taxon>
    </lineage>
</organism>
<protein>
    <submittedName>
        <fullName evidence="1">Uncharacterized protein</fullName>
    </submittedName>
</protein>
<evidence type="ECO:0000313" key="1">
    <source>
        <dbReference type="EMBL" id="GBN46222.1"/>
    </source>
</evidence>
<comment type="caution">
    <text evidence="1">The sequence shown here is derived from an EMBL/GenBank/DDBJ whole genome shotgun (WGS) entry which is preliminary data.</text>
</comment>
<keyword evidence="2" id="KW-1185">Reference proteome</keyword>
<proteinExistence type="predicted"/>
<sequence>MQRYINPSPGIIVFPFTNFINKSSPLSSTPTRLIAIKTKAIWASSAIPLPKMRSHCNLKTDSHQYLIADYPVPFQRGMDRLPAVSDTKVSS</sequence>